<dbReference type="Proteomes" id="UP000326340">
    <property type="component" value="Unassembled WGS sequence"/>
</dbReference>
<keyword evidence="2" id="KW-1185">Reference proteome</keyword>
<comment type="caution">
    <text evidence="1">The sequence shown here is derived from an EMBL/GenBank/DDBJ whole genome shotgun (WGS) entry which is preliminary data.</text>
</comment>
<reference evidence="1 2" key="1">
    <citation type="journal article" date="2019" name="Sci. Rep.">
        <title>Colletotrichum shisoi sp. nov., an anthracnose pathogen of Perilla frutescens in Japan: molecular phylogenetic, morphological and genomic evidence.</title>
        <authorList>
            <person name="Gan P."/>
            <person name="Tsushima A."/>
            <person name="Hiroyama R."/>
            <person name="Narusaka M."/>
            <person name="Takano Y."/>
            <person name="Narusaka Y."/>
            <person name="Kawaradani M."/>
            <person name="Damm U."/>
            <person name="Shirasu K."/>
        </authorList>
    </citation>
    <scope>NUCLEOTIDE SEQUENCE [LARGE SCALE GENOMIC DNA]</scope>
    <source>
        <strain evidence="1 2">PG-2018a</strain>
    </source>
</reference>
<gene>
    <name evidence="1" type="ORF">CSHISOI_06827</name>
</gene>
<accession>A0A5Q4BQ15</accession>
<dbReference type="AlphaFoldDB" id="A0A5Q4BQ15"/>
<dbReference type="EMBL" id="PUHP01000651">
    <property type="protein sequence ID" value="TQN68687.1"/>
    <property type="molecule type" value="Genomic_DNA"/>
</dbReference>
<organism evidence="1 2">
    <name type="scientific">Colletotrichum shisoi</name>
    <dbReference type="NCBI Taxonomy" id="2078593"/>
    <lineage>
        <taxon>Eukaryota</taxon>
        <taxon>Fungi</taxon>
        <taxon>Dikarya</taxon>
        <taxon>Ascomycota</taxon>
        <taxon>Pezizomycotina</taxon>
        <taxon>Sordariomycetes</taxon>
        <taxon>Hypocreomycetidae</taxon>
        <taxon>Glomerellales</taxon>
        <taxon>Glomerellaceae</taxon>
        <taxon>Colletotrichum</taxon>
        <taxon>Colletotrichum destructivum species complex</taxon>
    </lineage>
</organism>
<sequence>MMSPLCRGRPVTSSFPTFSKTVRLLWKEPRQARRRTFSALRMATALQYEPALQQKIVKGE</sequence>
<protein>
    <submittedName>
        <fullName evidence="1">Uncharacterized protein</fullName>
    </submittedName>
</protein>
<evidence type="ECO:0000313" key="2">
    <source>
        <dbReference type="Proteomes" id="UP000326340"/>
    </source>
</evidence>
<proteinExistence type="predicted"/>
<evidence type="ECO:0000313" key="1">
    <source>
        <dbReference type="EMBL" id="TQN68687.1"/>
    </source>
</evidence>
<name>A0A5Q4BQ15_9PEZI</name>